<comment type="function">
    <text evidence="1">Catalyzes the reduction of fatty acyl-CoA to fatty alcohols.</text>
</comment>
<gene>
    <name evidence="3" type="ORF">KUF71_023058</name>
</gene>
<sequence>MAQDDVASFFAGRSVLITGATGFMGKVLVEKLVRECPGLDTVYALVRHKRGRTPADRINEYVTSQVSQEHTRNCE</sequence>
<keyword evidence="1" id="KW-0444">Lipid biosynthesis</keyword>
<dbReference type="EMBL" id="JAHWGI010000331">
    <property type="protein sequence ID" value="KAK3913601.1"/>
    <property type="molecule type" value="Genomic_DNA"/>
</dbReference>
<dbReference type="PANTHER" id="PTHR11011:SF116">
    <property type="entry name" value="FATTY ACYL-COA REDUCTASE CG5065-RELATED"/>
    <property type="match status" value="1"/>
</dbReference>
<dbReference type="SUPFAM" id="SSF51735">
    <property type="entry name" value="NAD(P)-binding Rossmann-fold domains"/>
    <property type="match status" value="1"/>
</dbReference>
<comment type="caution">
    <text evidence="3">The sequence shown here is derived from an EMBL/GenBank/DDBJ whole genome shotgun (WGS) entry which is preliminary data.</text>
</comment>
<evidence type="ECO:0000256" key="1">
    <source>
        <dbReference type="RuleBase" id="RU363097"/>
    </source>
</evidence>
<proteinExistence type="inferred from homology"/>
<comment type="catalytic activity">
    <reaction evidence="1">
        <text>a long-chain fatty acyl-CoA + 2 NADPH + 2 H(+) = a long-chain primary fatty alcohol + 2 NADP(+) + CoA</text>
        <dbReference type="Rhea" id="RHEA:52716"/>
        <dbReference type="ChEBI" id="CHEBI:15378"/>
        <dbReference type="ChEBI" id="CHEBI:57287"/>
        <dbReference type="ChEBI" id="CHEBI:57783"/>
        <dbReference type="ChEBI" id="CHEBI:58349"/>
        <dbReference type="ChEBI" id="CHEBI:77396"/>
        <dbReference type="ChEBI" id="CHEBI:83139"/>
        <dbReference type="EC" id="1.2.1.84"/>
    </reaction>
</comment>
<evidence type="ECO:0000259" key="2">
    <source>
        <dbReference type="Pfam" id="PF07993"/>
    </source>
</evidence>
<reference evidence="3" key="2">
    <citation type="journal article" date="2023" name="BMC Genomics">
        <title>Pest status, molecular evolution, and epigenetic factors derived from the genome assembly of Frankliniella fusca, a thysanopteran phytovirus vector.</title>
        <authorList>
            <person name="Catto M.A."/>
            <person name="Labadie P.E."/>
            <person name="Jacobson A.L."/>
            <person name="Kennedy G.G."/>
            <person name="Srinivasan R."/>
            <person name="Hunt B.G."/>
        </authorList>
    </citation>
    <scope>NUCLEOTIDE SEQUENCE</scope>
    <source>
        <strain evidence="3">PL_HMW_Pooled</strain>
    </source>
</reference>
<keyword evidence="4" id="KW-1185">Reference proteome</keyword>
<dbReference type="Pfam" id="PF07993">
    <property type="entry name" value="NAD_binding_4"/>
    <property type="match status" value="1"/>
</dbReference>
<organism evidence="3 4">
    <name type="scientific">Frankliniella fusca</name>
    <dbReference type="NCBI Taxonomy" id="407009"/>
    <lineage>
        <taxon>Eukaryota</taxon>
        <taxon>Metazoa</taxon>
        <taxon>Ecdysozoa</taxon>
        <taxon>Arthropoda</taxon>
        <taxon>Hexapoda</taxon>
        <taxon>Insecta</taxon>
        <taxon>Pterygota</taxon>
        <taxon>Neoptera</taxon>
        <taxon>Paraneoptera</taxon>
        <taxon>Thysanoptera</taxon>
        <taxon>Terebrantia</taxon>
        <taxon>Thripoidea</taxon>
        <taxon>Thripidae</taxon>
        <taxon>Frankliniella</taxon>
    </lineage>
</organism>
<accession>A0AAE1H282</accession>
<dbReference type="InterPro" id="IPR013120">
    <property type="entry name" value="FAR_NAD-bd"/>
</dbReference>
<protein>
    <recommendedName>
        <fullName evidence="1">Fatty acyl-CoA reductase</fullName>
        <ecNumber evidence="1">1.2.1.84</ecNumber>
    </recommendedName>
</protein>
<comment type="similarity">
    <text evidence="1">Belongs to the fatty acyl-CoA reductase family.</text>
</comment>
<dbReference type="GO" id="GO:0005777">
    <property type="term" value="C:peroxisome"/>
    <property type="evidence" value="ECO:0007669"/>
    <property type="project" value="TreeGrafter"/>
</dbReference>
<keyword evidence="1" id="KW-0560">Oxidoreductase</keyword>
<dbReference type="Gene3D" id="3.40.50.720">
    <property type="entry name" value="NAD(P)-binding Rossmann-like Domain"/>
    <property type="match status" value="1"/>
</dbReference>
<evidence type="ECO:0000313" key="4">
    <source>
        <dbReference type="Proteomes" id="UP001219518"/>
    </source>
</evidence>
<dbReference type="AlphaFoldDB" id="A0AAE1H282"/>
<dbReference type="GO" id="GO:0035336">
    <property type="term" value="P:long-chain fatty-acyl-CoA metabolic process"/>
    <property type="evidence" value="ECO:0007669"/>
    <property type="project" value="TreeGrafter"/>
</dbReference>
<keyword evidence="1" id="KW-0443">Lipid metabolism</keyword>
<dbReference type="EC" id="1.2.1.84" evidence="1"/>
<dbReference type="GO" id="GO:0102965">
    <property type="term" value="F:alcohol-forming long-chain fatty acyl-CoA reductase activity"/>
    <property type="evidence" value="ECO:0007669"/>
    <property type="project" value="UniProtKB-EC"/>
</dbReference>
<feature type="domain" description="Thioester reductase (TE)" evidence="2">
    <location>
        <begin position="17"/>
        <end position="69"/>
    </location>
</feature>
<keyword evidence="1" id="KW-0521">NADP</keyword>
<dbReference type="GO" id="GO:0080019">
    <property type="term" value="F:alcohol-forming very long-chain fatty acyl-CoA reductase activity"/>
    <property type="evidence" value="ECO:0007669"/>
    <property type="project" value="InterPro"/>
</dbReference>
<dbReference type="PANTHER" id="PTHR11011">
    <property type="entry name" value="MALE STERILITY PROTEIN 2-RELATED"/>
    <property type="match status" value="1"/>
</dbReference>
<evidence type="ECO:0000313" key="3">
    <source>
        <dbReference type="EMBL" id="KAK3913601.1"/>
    </source>
</evidence>
<reference evidence="3" key="1">
    <citation type="submission" date="2021-07" db="EMBL/GenBank/DDBJ databases">
        <authorList>
            <person name="Catto M.A."/>
            <person name="Jacobson A."/>
            <person name="Kennedy G."/>
            <person name="Labadie P."/>
            <person name="Hunt B.G."/>
            <person name="Srinivasan R."/>
        </authorList>
    </citation>
    <scope>NUCLEOTIDE SEQUENCE</scope>
    <source>
        <strain evidence="3">PL_HMW_Pooled</strain>
        <tissue evidence="3">Head</tissue>
    </source>
</reference>
<dbReference type="Proteomes" id="UP001219518">
    <property type="component" value="Unassembled WGS sequence"/>
</dbReference>
<dbReference type="InterPro" id="IPR026055">
    <property type="entry name" value="FAR"/>
</dbReference>
<dbReference type="InterPro" id="IPR036291">
    <property type="entry name" value="NAD(P)-bd_dom_sf"/>
</dbReference>
<name>A0AAE1H282_9NEOP</name>